<dbReference type="Proteomes" id="UP000603234">
    <property type="component" value="Unassembled WGS sequence"/>
</dbReference>
<name>A0ABR6WVH5_9FIRM</name>
<protein>
    <recommendedName>
        <fullName evidence="4">Beta-lactamase inhibitor (BLIP)</fullName>
    </recommendedName>
</protein>
<organism evidence="2 3">
    <name type="scientific">Acetobacterium fimetarium</name>
    <dbReference type="NCBI Taxonomy" id="52691"/>
    <lineage>
        <taxon>Bacteria</taxon>
        <taxon>Bacillati</taxon>
        <taxon>Bacillota</taxon>
        <taxon>Clostridia</taxon>
        <taxon>Eubacteriales</taxon>
        <taxon>Eubacteriaceae</taxon>
        <taxon>Acetobacterium</taxon>
    </lineage>
</organism>
<evidence type="ECO:0000313" key="3">
    <source>
        <dbReference type="Proteomes" id="UP000603234"/>
    </source>
</evidence>
<gene>
    <name evidence="2" type="ORF">GH808_07230</name>
</gene>
<dbReference type="Gene3D" id="3.10.450.730">
    <property type="entry name" value="BLIP domain"/>
    <property type="match status" value="1"/>
</dbReference>
<dbReference type="PROSITE" id="PS51257">
    <property type="entry name" value="PROKAR_LIPOPROTEIN"/>
    <property type="match status" value="1"/>
</dbReference>
<feature type="chain" id="PRO_5045320923" description="Beta-lactamase inhibitor (BLIP)" evidence="1">
    <location>
        <begin position="22"/>
        <end position="188"/>
    </location>
</feature>
<proteinExistence type="predicted"/>
<feature type="signal peptide" evidence="1">
    <location>
        <begin position="1"/>
        <end position="21"/>
    </location>
</feature>
<dbReference type="RefSeq" id="WP_186842111.1">
    <property type="nucleotide sequence ID" value="NZ_WJBC01000008.1"/>
</dbReference>
<keyword evidence="1" id="KW-0732">Signal</keyword>
<evidence type="ECO:0008006" key="4">
    <source>
        <dbReference type="Google" id="ProtNLM"/>
    </source>
</evidence>
<evidence type="ECO:0000313" key="2">
    <source>
        <dbReference type="EMBL" id="MBC3804226.1"/>
    </source>
</evidence>
<accession>A0ABR6WVH5</accession>
<dbReference type="EMBL" id="WJBC01000008">
    <property type="protein sequence ID" value="MBC3804226.1"/>
    <property type="molecule type" value="Genomic_DNA"/>
</dbReference>
<comment type="caution">
    <text evidence="2">The sequence shown here is derived from an EMBL/GenBank/DDBJ whole genome shotgun (WGS) entry which is preliminary data.</text>
</comment>
<keyword evidence="3" id="KW-1185">Reference proteome</keyword>
<reference evidence="2 3" key="1">
    <citation type="journal article" date="2020" name="mSystems">
        <title>Defining Genomic and Predicted Metabolic Features of the Acetobacterium Genus.</title>
        <authorList>
            <person name="Ross D.E."/>
            <person name="Marshall C.W."/>
            <person name="Gulliver D."/>
            <person name="May H.D."/>
            <person name="Norman R.S."/>
        </authorList>
    </citation>
    <scope>NUCLEOTIDE SEQUENCE [LARGE SCALE GENOMIC DNA]</scope>
    <source>
        <strain evidence="2 3">DSM 8238</strain>
    </source>
</reference>
<evidence type="ECO:0000256" key="1">
    <source>
        <dbReference type="SAM" id="SignalP"/>
    </source>
</evidence>
<sequence length="188" mass="21043">MKYFKALILMSVILIFPMVLAGCNSGVASSGNQTSISKQTVFNFYDQVQMDQTKDQVDSELGVVPTESTQLKNVFNYMDEETSFGVCVLFNENGTVISKTLLYSNRKDIAFLTNKSVTQKQADQIKNGMSYEEVKTILGAEGTEINATQIPFEDNQESFIRVWVNDNESMLQVVFGTDGNVNSVMFFE</sequence>